<organism evidence="1 2">
    <name type="scientific">Ajellomyces capsulatus</name>
    <name type="common">Darling's disease fungus</name>
    <name type="synonym">Histoplasma capsulatum</name>
    <dbReference type="NCBI Taxonomy" id="5037"/>
    <lineage>
        <taxon>Eukaryota</taxon>
        <taxon>Fungi</taxon>
        <taxon>Dikarya</taxon>
        <taxon>Ascomycota</taxon>
        <taxon>Pezizomycotina</taxon>
        <taxon>Eurotiomycetes</taxon>
        <taxon>Eurotiomycetidae</taxon>
        <taxon>Onygenales</taxon>
        <taxon>Ajellomycetaceae</taxon>
        <taxon>Histoplasma</taxon>
    </lineage>
</organism>
<evidence type="ECO:0000313" key="1">
    <source>
        <dbReference type="EMBL" id="KAG5303820.1"/>
    </source>
</evidence>
<proteinExistence type="predicted"/>
<protein>
    <submittedName>
        <fullName evidence="1">Uncharacterized protein</fullName>
    </submittedName>
</protein>
<dbReference type="VEuPathDB" id="FungiDB:I7I52_01942"/>
<dbReference type="Proteomes" id="UP000670092">
    <property type="component" value="Unassembled WGS sequence"/>
</dbReference>
<comment type="caution">
    <text evidence="1">The sequence shown here is derived from an EMBL/GenBank/DDBJ whole genome shotgun (WGS) entry which is preliminary data.</text>
</comment>
<gene>
    <name evidence="1" type="ORF">I7I52_01942</name>
</gene>
<accession>A0A8H7Z451</accession>
<dbReference type="AlphaFoldDB" id="A0A8H7Z451"/>
<evidence type="ECO:0000313" key="2">
    <source>
        <dbReference type="Proteomes" id="UP000670092"/>
    </source>
</evidence>
<sequence length="281" mass="30414">MIHRNIPCNRPILLRRIPRLRVHAAKKPETTGLPHRSAQTPKVLRRIAPRPIGPETIQGPSLLRCAIIIEQPLERRAQLPRHRRIVHGDGEAQRPRDLRLLLRSARLALRTHNALHGRQHLRPRRLVRRAYVHLHLRRGGDDVRGAACMQAADGHDAKAVDAARLHLSAGDGLQPHHGAAGHDDRVDGEVRHGGVAAAAVEGDFETVRSGHLGAGLHADGARAGGQDVLAQEDVGDWNVVRRGGGEEPVGDHAGGAVAVFLRGLEEDDQRPVPAGAERGGG</sequence>
<name>A0A8H7Z451_AJECA</name>
<dbReference type="EMBL" id="JAEVHI010000001">
    <property type="protein sequence ID" value="KAG5303820.1"/>
    <property type="molecule type" value="Genomic_DNA"/>
</dbReference>
<reference evidence="1 2" key="1">
    <citation type="submission" date="2021-01" db="EMBL/GenBank/DDBJ databases">
        <title>Chromosome-level genome assembly of a human fungal pathogen reveals clustering of transcriptionally co-regulated genes.</title>
        <authorList>
            <person name="Voorhies M."/>
            <person name="Cohen S."/>
            <person name="Shea T.P."/>
            <person name="Petrus S."/>
            <person name="Munoz J.F."/>
            <person name="Poplawski S."/>
            <person name="Goldman W.E."/>
            <person name="Michael T."/>
            <person name="Cuomo C.A."/>
            <person name="Sil A."/>
            <person name="Beyhan S."/>
        </authorList>
    </citation>
    <scope>NUCLEOTIDE SEQUENCE [LARGE SCALE GENOMIC DNA]</scope>
    <source>
        <strain evidence="1 2">G184AR</strain>
    </source>
</reference>